<dbReference type="InterPro" id="IPR013785">
    <property type="entry name" value="Aldolase_TIM"/>
</dbReference>
<dbReference type="Pfam" id="PF01070">
    <property type="entry name" value="FMN_dh"/>
    <property type="match status" value="1"/>
</dbReference>
<dbReference type="InterPro" id="IPR000262">
    <property type="entry name" value="FMN-dep_DH"/>
</dbReference>
<dbReference type="PANTHER" id="PTHR10578:SF86">
    <property type="entry name" value="DEPENDENT DEHYDROGENASE, PUTATIVE (AFU_ORTHOLOGUE AFUA_6G02720)-RELATED"/>
    <property type="match status" value="1"/>
</dbReference>
<reference evidence="5" key="1">
    <citation type="journal article" date="2013" name="Genome Announc.">
        <title>Draft genome sequence of Neofusicoccum parvum isolate UCR-NP2, a fungal vascular pathogen associated with grapevine cankers.</title>
        <authorList>
            <person name="Blanco-Ulate B."/>
            <person name="Rolshausen P."/>
            <person name="Cantu D."/>
        </authorList>
    </citation>
    <scope>NUCLEOTIDE SEQUENCE [LARGE SCALE GENOMIC DNA]</scope>
    <source>
        <strain evidence="5">UCR-NP2</strain>
    </source>
</reference>
<sequence>MASTQGVPAAAPGARKYGAFQNEIYFKGMMHNVFPAVTTDPNKLEAQAEKGMSARSYAYIAGGAGERATMDANRAAFRAWKLIPRMLVPNTNRDLKVKLFGEEYETPLLFSPVGVQSLFHAEKETGVAEIAAEIGVPYILSTAASSTIEEVAKASGAGKRWFQLYWPHDDEVTVSVREQIELLRKNWDGPIILKGIQHPADALKAVEAGVQGIIVSNHGGRQLDGAIGSLTMLPEVVDAVGDKLTVLFDSGTRTGVDIIKALSLGAKAVCIGRPWVYGLGIAGNGEAYPGASVSDLIT</sequence>
<evidence type="ECO:0000256" key="1">
    <source>
        <dbReference type="ARBA" id="ARBA00001917"/>
    </source>
</evidence>
<dbReference type="Proteomes" id="UP000013521">
    <property type="component" value="Unassembled WGS sequence"/>
</dbReference>
<evidence type="ECO:0000313" key="4">
    <source>
        <dbReference type="EMBL" id="EOD44804.1"/>
    </source>
</evidence>
<feature type="domain" description="FMN hydroxy acid dehydrogenase" evidence="3">
    <location>
        <begin position="33"/>
        <end position="298"/>
    </location>
</feature>
<dbReference type="InterPro" id="IPR037396">
    <property type="entry name" value="FMN_HAD"/>
</dbReference>
<dbReference type="Gene3D" id="3.20.20.70">
    <property type="entry name" value="Aldolase class I"/>
    <property type="match status" value="2"/>
</dbReference>
<dbReference type="EMBL" id="KB916665">
    <property type="protein sequence ID" value="EOD44804.1"/>
    <property type="molecule type" value="Genomic_DNA"/>
</dbReference>
<name>R1GFR7_BOTPV</name>
<comment type="cofactor">
    <cofactor evidence="1">
        <name>FMN</name>
        <dbReference type="ChEBI" id="CHEBI:58210"/>
    </cofactor>
</comment>
<dbReference type="SUPFAM" id="SSF51395">
    <property type="entry name" value="FMN-linked oxidoreductases"/>
    <property type="match status" value="1"/>
</dbReference>
<dbReference type="GO" id="GO:0016491">
    <property type="term" value="F:oxidoreductase activity"/>
    <property type="evidence" value="ECO:0007669"/>
    <property type="project" value="UniProtKB-KW"/>
</dbReference>
<dbReference type="OrthoDB" id="25826at2759"/>
<keyword evidence="2" id="KW-0560">Oxidoreductase</keyword>
<evidence type="ECO:0000259" key="3">
    <source>
        <dbReference type="PROSITE" id="PS51349"/>
    </source>
</evidence>
<dbReference type="HOGENOM" id="CLU_020639_0_0_1"/>
<organism evidence="4 5">
    <name type="scientific">Botryosphaeria parva (strain UCR-NP2)</name>
    <name type="common">Grapevine canker fungus</name>
    <name type="synonym">Neofusicoccum parvum</name>
    <dbReference type="NCBI Taxonomy" id="1287680"/>
    <lineage>
        <taxon>Eukaryota</taxon>
        <taxon>Fungi</taxon>
        <taxon>Dikarya</taxon>
        <taxon>Ascomycota</taxon>
        <taxon>Pezizomycotina</taxon>
        <taxon>Dothideomycetes</taxon>
        <taxon>Dothideomycetes incertae sedis</taxon>
        <taxon>Botryosphaeriales</taxon>
        <taxon>Botryosphaeriaceae</taxon>
        <taxon>Neofusicoccum</taxon>
    </lineage>
</organism>
<dbReference type="PANTHER" id="PTHR10578">
    <property type="entry name" value="S -2-HYDROXY-ACID OXIDASE-RELATED"/>
    <property type="match status" value="1"/>
</dbReference>
<dbReference type="PROSITE" id="PS51349">
    <property type="entry name" value="FMN_HYDROXY_ACID_DH_2"/>
    <property type="match status" value="1"/>
</dbReference>
<dbReference type="AlphaFoldDB" id="R1GFR7"/>
<dbReference type="PROSITE" id="PS00557">
    <property type="entry name" value="FMN_HYDROXY_ACID_DH_1"/>
    <property type="match status" value="1"/>
</dbReference>
<protein>
    <submittedName>
        <fullName evidence="4">Putative fmn dependent protein</fullName>
    </submittedName>
</protein>
<evidence type="ECO:0000313" key="5">
    <source>
        <dbReference type="Proteomes" id="UP000013521"/>
    </source>
</evidence>
<dbReference type="InterPro" id="IPR008259">
    <property type="entry name" value="FMN_hydac_DH_AS"/>
</dbReference>
<dbReference type="eggNOG" id="KOG0538">
    <property type="taxonomic scope" value="Eukaryota"/>
</dbReference>
<proteinExistence type="predicted"/>
<evidence type="ECO:0000256" key="2">
    <source>
        <dbReference type="ARBA" id="ARBA00023002"/>
    </source>
</evidence>
<dbReference type="KEGG" id="npa:UCRNP2_8491"/>
<dbReference type="STRING" id="1287680.R1GFR7"/>
<gene>
    <name evidence="4" type="ORF">UCRNP2_8491</name>
</gene>
<accession>R1GFR7</accession>